<proteinExistence type="predicted"/>
<dbReference type="InterPro" id="IPR050446">
    <property type="entry name" value="FAD-oxidoreductase/Apoptosis"/>
</dbReference>
<evidence type="ECO:0000256" key="6">
    <source>
        <dbReference type="ARBA" id="ARBA00023002"/>
    </source>
</evidence>
<evidence type="ECO:0000256" key="5">
    <source>
        <dbReference type="ARBA" id="ARBA00022827"/>
    </source>
</evidence>
<dbReference type="Proteomes" id="UP000028631">
    <property type="component" value="Unassembled WGS sequence"/>
</dbReference>
<evidence type="ECO:0000259" key="9">
    <source>
        <dbReference type="PROSITE" id="PS51296"/>
    </source>
</evidence>
<keyword evidence="8" id="KW-0411">Iron-sulfur</keyword>
<evidence type="ECO:0000256" key="1">
    <source>
        <dbReference type="ARBA" id="ARBA00001974"/>
    </source>
</evidence>
<comment type="caution">
    <text evidence="10">The sequence shown here is derived from an EMBL/GenBank/DDBJ whole genome shotgun (WGS) entry which is preliminary data.</text>
</comment>
<dbReference type="Gene3D" id="3.30.390.30">
    <property type="match status" value="1"/>
</dbReference>
<sequence>MPLHPVARFADLPLDRATQVKIGDKKIALIRIDDQIRAYQGECPHAGAPLAKGAICNGKLICPWHNAAFAIADGSLCEPPALDSLRRYPARVVDGQVVIDDQPLPTGKEESASADSRCFVIVGAGAAGTAAASALREMGFAGGLVLIDPQQQPGYDRTALSKFVIAGQMPPDEVPPLRDESFYSEQRIQRIQAMVTGMDMPSKMLTLSNGQQLRYDAALIATGGIPKRPKLPGADLPQVLTLRSRDDARALLDAAQPGGHAVIIGDSFIGLEAASALCKRGLDVTVLARHEIPFEKQFGPRIGKALRKLHEQNGVLFRTHVEAVRFEGEVQLTDVVLNNGERLPADLVLLGTGVRPATDFLHGVAREEDDSLPVDAGMRLGDAVWAAGDIATFPLAGTPLRIEHWRVAQQQARIAARNMLGGTDRYIDVPFFWTFHFGKRIDYLGHAEHWDDIIFKGEPENFDFIALICREGQVDAIVACQYERVMAMFAERMKQPLMADDALGLIDGFAH</sequence>
<dbReference type="EMBL" id="JPQU01000047">
    <property type="protein sequence ID" value="KFE54154.1"/>
    <property type="molecule type" value="Genomic_DNA"/>
</dbReference>
<dbReference type="InterPro" id="IPR036188">
    <property type="entry name" value="FAD/NAD-bd_sf"/>
</dbReference>
<dbReference type="PROSITE" id="PS51296">
    <property type="entry name" value="RIESKE"/>
    <property type="match status" value="1"/>
</dbReference>
<keyword evidence="7" id="KW-0408">Iron</keyword>
<dbReference type="GO" id="GO:0016651">
    <property type="term" value="F:oxidoreductase activity, acting on NAD(P)H"/>
    <property type="evidence" value="ECO:0007669"/>
    <property type="project" value="TreeGrafter"/>
</dbReference>
<evidence type="ECO:0000256" key="2">
    <source>
        <dbReference type="ARBA" id="ARBA00022630"/>
    </source>
</evidence>
<organism evidence="10 11">
    <name type="scientific">Pseudomonas syringae</name>
    <dbReference type="NCBI Taxonomy" id="317"/>
    <lineage>
        <taxon>Bacteria</taxon>
        <taxon>Pseudomonadati</taxon>
        <taxon>Pseudomonadota</taxon>
        <taxon>Gammaproteobacteria</taxon>
        <taxon>Pseudomonadales</taxon>
        <taxon>Pseudomonadaceae</taxon>
        <taxon>Pseudomonas</taxon>
    </lineage>
</organism>
<dbReference type="CDD" id="cd03478">
    <property type="entry name" value="Rieske_AIFL_N"/>
    <property type="match status" value="1"/>
</dbReference>
<dbReference type="InterPro" id="IPR023753">
    <property type="entry name" value="FAD/NAD-binding_dom"/>
</dbReference>
<name>A0A085VFE1_PSESX</name>
<dbReference type="PANTHER" id="PTHR43557">
    <property type="entry name" value="APOPTOSIS-INDUCING FACTOR 1"/>
    <property type="match status" value="1"/>
</dbReference>
<dbReference type="AlphaFoldDB" id="A0A085VFE1"/>
<keyword evidence="4" id="KW-0479">Metal-binding</keyword>
<keyword evidence="6" id="KW-0560">Oxidoreductase</keyword>
<dbReference type="SUPFAM" id="SSF55424">
    <property type="entry name" value="FAD/NAD-linked reductases, dimerisation (C-terminal) domain"/>
    <property type="match status" value="1"/>
</dbReference>
<keyword evidence="3" id="KW-0001">2Fe-2S</keyword>
<dbReference type="InterPro" id="IPR017941">
    <property type="entry name" value="Rieske_2Fe-2S"/>
</dbReference>
<evidence type="ECO:0000313" key="11">
    <source>
        <dbReference type="Proteomes" id="UP000028631"/>
    </source>
</evidence>
<dbReference type="InterPro" id="IPR036922">
    <property type="entry name" value="Rieske_2Fe-2S_sf"/>
</dbReference>
<dbReference type="PRINTS" id="PR00368">
    <property type="entry name" value="FADPNR"/>
</dbReference>
<dbReference type="GO" id="GO:0005737">
    <property type="term" value="C:cytoplasm"/>
    <property type="evidence" value="ECO:0007669"/>
    <property type="project" value="TreeGrafter"/>
</dbReference>
<dbReference type="GO" id="GO:0046872">
    <property type="term" value="F:metal ion binding"/>
    <property type="evidence" value="ECO:0007669"/>
    <property type="project" value="UniProtKB-KW"/>
</dbReference>
<accession>A0A085VFE1</accession>
<evidence type="ECO:0000256" key="7">
    <source>
        <dbReference type="ARBA" id="ARBA00023004"/>
    </source>
</evidence>
<dbReference type="OrthoDB" id="9800167at2"/>
<dbReference type="SUPFAM" id="SSF51905">
    <property type="entry name" value="FAD/NAD(P)-binding domain"/>
    <property type="match status" value="2"/>
</dbReference>
<dbReference type="Pfam" id="PF00355">
    <property type="entry name" value="Rieske"/>
    <property type="match status" value="1"/>
</dbReference>
<keyword evidence="5" id="KW-0274">FAD</keyword>
<evidence type="ECO:0000313" key="10">
    <source>
        <dbReference type="EMBL" id="KFE54154.1"/>
    </source>
</evidence>
<dbReference type="Gene3D" id="2.102.10.10">
    <property type="entry name" value="Rieske [2Fe-2S] iron-sulphur domain"/>
    <property type="match status" value="1"/>
</dbReference>
<keyword evidence="11" id="KW-1185">Reference proteome</keyword>
<evidence type="ECO:0000256" key="3">
    <source>
        <dbReference type="ARBA" id="ARBA00022714"/>
    </source>
</evidence>
<evidence type="ECO:0000256" key="4">
    <source>
        <dbReference type="ARBA" id="ARBA00022723"/>
    </source>
</evidence>
<dbReference type="RefSeq" id="WP_032629939.1">
    <property type="nucleotide sequence ID" value="NZ_JPQU01000047.1"/>
</dbReference>
<dbReference type="GO" id="GO:0051537">
    <property type="term" value="F:2 iron, 2 sulfur cluster binding"/>
    <property type="evidence" value="ECO:0007669"/>
    <property type="project" value="UniProtKB-KW"/>
</dbReference>
<dbReference type="InterPro" id="IPR016156">
    <property type="entry name" value="FAD/NAD-linked_Rdtase_dimer_sf"/>
</dbReference>
<dbReference type="Gene3D" id="3.50.50.60">
    <property type="entry name" value="FAD/NAD(P)-binding domain"/>
    <property type="match status" value="2"/>
</dbReference>
<comment type="cofactor">
    <cofactor evidence="1">
        <name>FAD</name>
        <dbReference type="ChEBI" id="CHEBI:57692"/>
    </cofactor>
</comment>
<gene>
    <name evidence="10" type="ORF">IV01_17220</name>
</gene>
<protein>
    <submittedName>
        <fullName evidence="10">Pyridine nucleotide-disulfide oxidoreductase</fullName>
    </submittedName>
</protein>
<evidence type="ECO:0000256" key="8">
    <source>
        <dbReference type="ARBA" id="ARBA00023014"/>
    </source>
</evidence>
<reference evidence="10 11" key="1">
    <citation type="submission" date="2014-07" db="EMBL/GenBank/DDBJ databases">
        <title>Draft Genome Sequences of Environmental Pseudomonas syringae strains.</title>
        <authorList>
            <person name="Baltrus D.A."/>
            <person name="Berge O."/>
            <person name="Morris C."/>
        </authorList>
    </citation>
    <scope>NUCLEOTIDE SEQUENCE [LARGE SCALE GENOMIC DNA]</scope>
    <source>
        <strain evidence="10 11">GAW0119</strain>
    </source>
</reference>
<dbReference type="Pfam" id="PF07992">
    <property type="entry name" value="Pyr_redox_2"/>
    <property type="match status" value="1"/>
</dbReference>
<dbReference type="SUPFAM" id="SSF50022">
    <property type="entry name" value="ISP domain"/>
    <property type="match status" value="1"/>
</dbReference>
<dbReference type="PANTHER" id="PTHR43557:SF2">
    <property type="entry name" value="RIESKE DOMAIN-CONTAINING PROTEIN-RELATED"/>
    <property type="match status" value="1"/>
</dbReference>
<feature type="domain" description="Rieske" evidence="9">
    <location>
        <begin position="4"/>
        <end position="99"/>
    </location>
</feature>
<dbReference type="PRINTS" id="PR00411">
    <property type="entry name" value="PNDRDTASEI"/>
</dbReference>
<dbReference type="PATRIC" id="fig|317.175.peg.3586"/>
<keyword evidence="2" id="KW-0285">Flavoprotein</keyword>